<dbReference type="Pfam" id="PF00248">
    <property type="entry name" value="Aldo_ket_red"/>
    <property type="match status" value="1"/>
</dbReference>
<feature type="domain" description="NADP-dependent oxidoreductase" evidence="1">
    <location>
        <begin position="19"/>
        <end position="324"/>
    </location>
</feature>
<gene>
    <name evidence="2" type="ORF">METZ01_LOCUS35196</name>
</gene>
<dbReference type="Gene3D" id="3.20.20.100">
    <property type="entry name" value="NADP-dependent oxidoreductase domain"/>
    <property type="match status" value="1"/>
</dbReference>
<organism evidence="2">
    <name type="scientific">marine metagenome</name>
    <dbReference type="NCBI Taxonomy" id="408172"/>
    <lineage>
        <taxon>unclassified sequences</taxon>
        <taxon>metagenomes</taxon>
        <taxon>ecological metagenomes</taxon>
    </lineage>
</organism>
<dbReference type="GO" id="GO:0005829">
    <property type="term" value="C:cytosol"/>
    <property type="evidence" value="ECO:0007669"/>
    <property type="project" value="TreeGrafter"/>
</dbReference>
<sequence>MNPLDKRFLGKTGVKLPLLGFGGAPLGELFKKVTLFQVEETLNQAYDSGIRYFDTAPWYGHGLSEHRLGYMLRQKIRSEFILSSKVGRVYSPFKGDSTVFDGSPWIGGLPFQCCFDYSSEGLERSYIDSTLRLGINQIDLLVIHDLDHGYHGKKVQQKLKELESGIEWLNKMKASGLIKGFGAGINDMQMMPVFMELFDLDFFLVAMPYTLLDQSPLEDIFPACKKREIGIIIGSPYSSGILAAGSKYESTYGYAPPNHEILKKVKSIESICKEYDVPLKAASLQFPLFHPLVASVIPGMLDREEVLENIQMIRHPIPAEFWLDLKNSGLLHPEAPVALSDE</sequence>
<name>A0A381QSI1_9ZZZZ</name>
<dbReference type="PANTHER" id="PTHR42686">
    <property type="entry name" value="GH17980P-RELATED"/>
    <property type="match status" value="1"/>
</dbReference>
<dbReference type="AlphaFoldDB" id="A0A381QSI1"/>
<dbReference type="EMBL" id="UINC01001502">
    <property type="protein sequence ID" value="SUZ82342.1"/>
    <property type="molecule type" value="Genomic_DNA"/>
</dbReference>
<dbReference type="InterPro" id="IPR023210">
    <property type="entry name" value="NADP_OxRdtase_dom"/>
</dbReference>
<protein>
    <recommendedName>
        <fullName evidence="1">NADP-dependent oxidoreductase domain-containing protein</fullName>
    </recommendedName>
</protein>
<evidence type="ECO:0000313" key="2">
    <source>
        <dbReference type="EMBL" id="SUZ82342.1"/>
    </source>
</evidence>
<accession>A0A381QSI1</accession>
<dbReference type="GO" id="GO:0016491">
    <property type="term" value="F:oxidoreductase activity"/>
    <property type="evidence" value="ECO:0007669"/>
    <property type="project" value="InterPro"/>
</dbReference>
<dbReference type="SUPFAM" id="SSF51430">
    <property type="entry name" value="NAD(P)-linked oxidoreductase"/>
    <property type="match status" value="1"/>
</dbReference>
<proteinExistence type="predicted"/>
<dbReference type="InterPro" id="IPR020471">
    <property type="entry name" value="AKR"/>
</dbReference>
<evidence type="ECO:0000259" key="1">
    <source>
        <dbReference type="Pfam" id="PF00248"/>
    </source>
</evidence>
<reference evidence="2" key="1">
    <citation type="submission" date="2018-05" db="EMBL/GenBank/DDBJ databases">
        <authorList>
            <person name="Lanie J.A."/>
            <person name="Ng W.-L."/>
            <person name="Kazmierczak K.M."/>
            <person name="Andrzejewski T.M."/>
            <person name="Davidsen T.M."/>
            <person name="Wayne K.J."/>
            <person name="Tettelin H."/>
            <person name="Glass J.I."/>
            <person name="Rusch D."/>
            <person name="Podicherti R."/>
            <person name="Tsui H.-C.T."/>
            <person name="Winkler M.E."/>
        </authorList>
    </citation>
    <scope>NUCLEOTIDE SEQUENCE</scope>
</reference>
<dbReference type="InterPro" id="IPR036812">
    <property type="entry name" value="NAD(P)_OxRdtase_dom_sf"/>
</dbReference>
<dbReference type="PANTHER" id="PTHR42686:SF1">
    <property type="entry name" value="GH17980P-RELATED"/>
    <property type="match status" value="1"/>
</dbReference>